<evidence type="ECO:0000313" key="3">
    <source>
        <dbReference type="Proteomes" id="UP001597124"/>
    </source>
</evidence>
<accession>A0ABW3C5J9</accession>
<dbReference type="CDD" id="cd01066">
    <property type="entry name" value="APP_MetAP"/>
    <property type="match status" value="1"/>
</dbReference>
<comment type="caution">
    <text evidence="2">The sequence shown here is derived from an EMBL/GenBank/DDBJ whole genome shotgun (WGS) entry which is preliminary data.</text>
</comment>
<reference evidence="3" key="1">
    <citation type="journal article" date="2019" name="Int. J. Syst. Evol. Microbiol.">
        <title>The Global Catalogue of Microorganisms (GCM) 10K type strain sequencing project: providing services to taxonomists for standard genome sequencing and annotation.</title>
        <authorList>
            <consortium name="The Broad Institute Genomics Platform"/>
            <consortium name="The Broad Institute Genome Sequencing Center for Infectious Disease"/>
            <person name="Wu L."/>
            <person name="Ma J."/>
        </authorList>
    </citation>
    <scope>NUCLEOTIDE SEQUENCE [LARGE SCALE GENOMIC DNA]</scope>
    <source>
        <strain evidence="3">CCUG 52537</strain>
    </source>
</reference>
<dbReference type="EMBL" id="JBHTIK010000005">
    <property type="protein sequence ID" value="MFD0848839.1"/>
    <property type="molecule type" value="Genomic_DNA"/>
</dbReference>
<evidence type="ECO:0000259" key="1">
    <source>
        <dbReference type="Pfam" id="PF00557"/>
    </source>
</evidence>
<dbReference type="Gene3D" id="3.40.350.10">
    <property type="entry name" value="Creatinase/prolidase N-terminal domain"/>
    <property type="match status" value="1"/>
</dbReference>
<dbReference type="SUPFAM" id="SSF55920">
    <property type="entry name" value="Creatinase/aminopeptidase"/>
    <property type="match status" value="1"/>
</dbReference>
<dbReference type="InterPro" id="IPR029149">
    <property type="entry name" value="Creatin/AminoP/Spt16_N"/>
</dbReference>
<dbReference type="PANTHER" id="PTHR46112:SF2">
    <property type="entry name" value="XAA-PRO AMINOPEPTIDASE P-RELATED"/>
    <property type="match status" value="1"/>
</dbReference>
<gene>
    <name evidence="2" type="ORF">ACFQ00_10935</name>
</gene>
<keyword evidence="3" id="KW-1185">Reference proteome</keyword>
<proteinExistence type="predicted"/>
<dbReference type="Gene3D" id="3.90.230.10">
    <property type="entry name" value="Creatinase/methionine aminopeptidase superfamily"/>
    <property type="match status" value="1"/>
</dbReference>
<sequence length="411" mass="44732">MNAAPAAMYFPREEYEARWGRVYDAMAERGHEIVIVWQRSAGTYDRAGNVYWLTNYMATGTGQDPADETFGAGYTFAAVVFRAGTEPELHIGQPRDETDTSRLAYGRLVVHETDLIGGIARHLRAEGIEGRVAVVGDDILPGVYDRLLRHLSPQIEWSTDEELLIGPQQIKSPRELEAYRTGGAIVTDALSAAMEALIAGNSGAEAAARAAAIVVRAGGGYHRIDATHGPRSEHFLLGNDFYGYDTSLPAKGDMVRAWVYGPIFQGYWMDPGRTAICGGKPSAEQRAVLEGAAQIVDGIVDAIRPGATARELGIIGERIARTVGYHEHRQHVPLFGHGLGTFFVHHIIPVGDPGPDEGGLMRYDEPLKPGMVVAAEAFLRHPGVGMAGFEQNLIVTEDGAELLTRTPMRYW</sequence>
<dbReference type="PANTHER" id="PTHR46112">
    <property type="entry name" value="AMINOPEPTIDASE"/>
    <property type="match status" value="1"/>
</dbReference>
<dbReference type="InterPro" id="IPR036005">
    <property type="entry name" value="Creatinase/aminopeptidase-like"/>
</dbReference>
<name>A0ABW3C5J9_SPHXN</name>
<dbReference type="Proteomes" id="UP001597124">
    <property type="component" value="Unassembled WGS sequence"/>
</dbReference>
<dbReference type="RefSeq" id="WP_381490291.1">
    <property type="nucleotide sequence ID" value="NZ_JBHTIK010000005.1"/>
</dbReference>
<dbReference type="InterPro" id="IPR000994">
    <property type="entry name" value="Pept_M24"/>
</dbReference>
<dbReference type="InterPro" id="IPR050659">
    <property type="entry name" value="Peptidase_M24B"/>
</dbReference>
<organism evidence="2 3">
    <name type="scientific">Sphingosinicella xenopeptidilytica</name>
    <dbReference type="NCBI Taxonomy" id="364098"/>
    <lineage>
        <taxon>Bacteria</taxon>
        <taxon>Pseudomonadati</taxon>
        <taxon>Pseudomonadota</taxon>
        <taxon>Alphaproteobacteria</taxon>
        <taxon>Sphingomonadales</taxon>
        <taxon>Sphingosinicellaceae</taxon>
        <taxon>Sphingosinicella</taxon>
    </lineage>
</organism>
<dbReference type="SUPFAM" id="SSF53092">
    <property type="entry name" value="Creatinase/prolidase N-terminal domain"/>
    <property type="match status" value="1"/>
</dbReference>
<dbReference type="Pfam" id="PF00557">
    <property type="entry name" value="Peptidase_M24"/>
    <property type="match status" value="1"/>
</dbReference>
<protein>
    <submittedName>
        <fullName evidence="2">M24 family metallopeptidase</fullName>
    </submittedName>
</protein>
<evidence type="ECO:0000313" key="2">
    <source>
        <dbReference type="EMBL" id="MFD0848839.1"/>
    </source>
</evidence>
<feature type="domain" description="Peptidase M24" evidence="1">
    <location>
        <begin position="178"/>
        <end position="397"/>
    </location>
</feature>